<evidence type="ECO:0000256" key="1">
    <source>
        <dbReference type="SAM" id="MobiDB-lite"/>
    </source>
</evidence>
<evidence type="ECO:0000313" key="3">
    <source>
        <dbReference type="Proteomes" id="UP000740926"/>
    </source>
</evidence>
<protein>
    <submittedName>
        <fullName evidence="2">Uncharacterized protein</fullName>
    </submittedName>
</protein>
<feature type="region of interest" description="Disordered" evidence="1">
    <location>
        <begin position="1"/>
        <end position="21"/>
    </location>
</feature>
<dbReference type="EMBL" id="JAANIU010007058">
    <property type="protein sequence ID" value="KAG1539188.1"/>
    <property type="molecule type" value="Genomic_DNA"/>
</dbReference>
<dbReference type="Proteomes" id="UP000740926">
    <property type="component" value="Unassembled WGS sequence"/>
</dbReference>
<name>A0A9P6Y4J3_9FUNG</name>
<dbReference type="AntiFam" id="ANF00143">
    <property type="entry name" value="Shadow ORF (opposite mdtB)"/>
</dbReference>
<feature type="compositionally biased region" description="Basic and acidic residues" evidence="1">
    <location>
        <begin position="102"/>
        <end position="115"/>
    </location>
</feature>
<evidence type="ECO:0000313" key="2">
    <source>
        <dbReference type="EMBL" id="KAG1539188.1"/>
    </source>
</evidence>
<sequence>MALGRRHQLVGDGGEQPAGGCQQCNHDADVDGLVPQDPADLAAVPARQPLDRACGAAEFGMVMGKVLAQQRNQGNTDDQRQQQRDSHHDAQTAQVLACFRAGDGKRHERQDDRQRRNQKRHEHRAAGVSGSLVRRLTQREPPLHVLSNDNRVIDEQSQGDDDGTHRDHVQIDVQDLHDRHRSQYRGRHDGADDQAGPHSKE</sequence>
<reference evidence="2 3" key="1">
    <citation type="journal article" date="2020" name="Microb. Genom.">
        <title>Genetic diversity of clinical and environmental Mucorales isolates obtained from an investigation of mucormycosis cases among solid organ transplant recipients.</title>
        <authorList>
            <person name="Nguyen M.H."/>
            <person name="Kaul D."/>
            <person name="Muto C."/>
            <person name="Cheng S.J."/>
            <person name="Richter R.A."/>
            <person name="Bruno V.M."/>
            <person name="Liu G."/>
            <person name="Beyhan S."/>
            <person name="Sundermann A.J."/>
            <person name="Mounaud S."/>
            <person name="Pasculle A.W."/>
            <person name="Nierman W.C."/>
            <person name="Driscoll E."/>
            <person name="Cumbie R."/>
            <person name="Clancy C.J."/>
            <person name="Dupont C.L."/>
        </authorList>
    </citation>
    <scope>NUCLEOTIDE SEQUENCE [LARGE SCALE GENOMIC DNA]</scope>
    <source>
        <strain evidence="2 3">GL24</strain>
    </source>
</reference>
<accession>A0A9P6Y4J3</accession>
<feature type="region of interest" description="Disordered" evidence="1">
    <location>
        <begin position="71"/>
        <end position="90"/>
    </location>
</feature>
<gene>
    <name evidence="2" type="ORF">G6F50_014545</name>
</gene>
<proteinExistence type="predicted"/>
<feature type="compositionally biased region" description="Basic and acidic residues" evidence="1">
    <location>
        <begin position="77"/>
        <end position="90"/>
    </location>
</feature>
<keyword evidence="3" id="KW-1185">Reference proteome</keyword>
<comment type="caution">
    <text evidence="2">The sequence shown here is derived from an EMBL/GenBank/DDBJ whole genome shotgun (WGS) entry which is preliminary data.</text>
</comment>
<organism evidence="2 3">
    <name type="scientific">Rhizopus delemar</name>
    <dbReference type="NCBI Taxonomy" id="936053"/>
    <lineage>
        <taxon>Eukaryota</taxon>
        <taxon>Fungi</taxon>
        <taxon>Fungi incertae sedis</taxon>
        <taxon>Mucoromycota</taxon>
        <taxon>Mucoromycotina</taxon>
        <taxon>Mucoromycetes</taxon>
        <taxon>Mucorales</taxon>
        <taxon>Mucorineae</taxon>
        <taxon>Rhizopodaceae</taxon>
        <taxon>Rhizopus</taxon>
    </lineage>
</organism>
<feature type="region of interest" description="Disordered" evidence="1">
    <location>
        <begin position="100"/>
        <end position="201"/>
    </location>
</feature>
<dbReference type="AlphaFoldDB" id="A0A9P6Y4J3"/>
<feature type="compositionally biased region" description="Basic and acidic residues" evidence="1">
    <location>
        <begin position="162"/>
        <end position="178"/>
    </location>
</feature>